<dbReference type="Gene3D" id="1.10.10.10">
    <property type="entry name" value="Winged helix-like DNA-binding domain superfamily/Winged helix DNA-binding domain"/>
    <property type="match status" value="1"/>
</dbReference>
<dbReference type="InterPro" id="IPR016032">
    <property type="entry name" value="Sig_transdc_resp-reg_C-effctor"/>
</dbReference>
<gene>
    <name evidence="5" type="ORF">HNR73_002263</name>
</gene>
<dbReference type="GO" id="GO:0006355">
    <property type="term" value="P:regulation of DNA-templated transcription"/>
    <property type="evidence" value="ECO:0007669"/>
    <property type="project" value="InterPro"/>
</dbReference>
<evidence type="ECO:0000256" key="1">
    <source>
        <dbReference type="ARBA" id="ARBA00005820"/>
    </source>
</evidence>
<comment type="caution">
    <text evidence="5">The sequence shown here is derived from an EMBL/GenBank/DDBJ whole genome shotgun (WGS) entry which is preliminary data.</text>
</comment>
<dbReference type="PANTHER" id="PTHR47691">
    <property type="entry name" value="REGULATOR-RELATED"/>
    <property type="match status" value="1"/>
</dbReference>
<dbReference type="SUPFAM" id="SSF48452">
    <property type="entry name" value="TPR-like"/>
    <property type="match status" value="4"/>
</dbReference>
<dbReference type="GO" id="GO:0000160">
    <property type="term" value="P:phosphorelay signal transduction system"/>
    <property type="evidence" value="ECO:0007669"/>
    <property type="project" value="InterPro"/>
</dbReference>
<evidence type="ECO:0000259" key="4">
    <source>
        <dbReference type="PROSITE" id="PS51755"/>
    </source>
</evidence>
<dbReference type="SUPFAM" id="SSF46894">
    <property type="entry name" value="C-terminal effector domain of the bipartite response regulators"/>
    <property type="match status" value="1"/>
</dbReference>
<dbReference type="Proteomes" id="UP000548476">
    <property type="component" value="Unassembled WGS sequence"/>
</dbReference>
<evidence type="ECO:0000313" key="5">
    <source>
        <dbReference type="EMBL" id="MBB6034413.1"/>
    </source>
</evidence>
<accession>A0A841FHF8</accession>
<comment type="similarity">
    <text evidence="1">Belongs to the AfsR/DnrI/RedD regulatory family.</text>
</comment>
<name>A0A841FHF8_9ACTN</name>
<dbReference type="RefSeq" id="WP_184787271.1">
    <property type="nucleotide sequence ID" value="NZ_BONT01000045.1"/>
</dbReference>
<dbReference type="InterPro" id="IPR058852">
    <property type="entry name" value="HTH_77"/>
</dbReference>
<evidence type="ECO:0000256" key="3">
    <source>
        <dbReference type="PROSITE-ProRule" id="PRU01091"/>
    </source>
</evidence>
<dbReference type="SMART" id="SM01043">
    <property type="entry name" value="BTAD"/>
    <property type="match status" value="1"/>
</dbReference>
<keyword evidence="6" id="KW-1185">Reference proteome</keyword>
<evidence type="ECO:0000313" key="6">
    <source>
        <dbReference type="Proteomes" id="UP000548476"/>
    </source>
</evidence>
<dbReference type="Gene3D" id="1.25.40.10">
    <property type="entry name" value="Tetratricopeptide repeat domain"/>
    <property type="match status" value="3"/>
</dbReference>
<reference evidence="5 6" key="1">
    <citation type="submission" date="2020-08" db="EMBL/GenBank/DDBJ databases">
        <title>Genomic Encyclopedia of Type Strains, Phase IV (KMG-IV): sequencing the most valuable type-strain genomes for metagenomic binning, comparative biology and taxonomic classification.</title>
        <authorList>
            <person name="Goeker M."/>
        </authorList>
    </citation>
    <scope>NUCLEOTIDE SEQUENCE [LARGE SCALE GENOMIC DNA]</scope>
    <source>
        <strain evidence="5 6">YIM 65646</strain>
    </source>
</reference>
<dbReference type="InterPro" id="IPR005158">
    <property type="entry name" value="BTAD"/>
</dbReference>
<feature type="domain" description="OmpR/PhoB-type" evidence="4">
    <location>
        <begin position="1"/>
        <end position="97"/>
    </location>
</feature>
<evidence type="ECO:0000256" key="2">
    <source>
        <dbReference type="ARBA" id="ARBA00023125"/>
    </source>
</evidence>
<dbReference type="PANTHER" id="PTHR47691:SF3">
    <property type="entry name" value="HTH-TYPE TRANSCRIPTIONAL REGULATOR RV0890C-RELATED"/>
    <property type="match status" value="1"/>
</dbReference>
<dbReference type="EMBL" id="JACHGT010000004">
    <property type="protein sequence ID" value="MBB6034413.1"/>
    <property type="molecule type" value="Genomic_DNA"/>
</dbReference>
<dbReference type="GO" id="GO:0003677">
    <property type="term" value="F:DNA binding"/>
    <property type="evidence" value="ECO:0007669"/>
    <property type="project" value="UniProtKB-UniRule"/>
</dbReference>
<keyword evidence="2 3" id="KW-0238">DNA-binding</keyword>
<dbReference type="InterPro" id="IPR011990">
    <property type="entry name" value="TPR-like_helical_dom_sf"/>
</dbReference>
<dbReference type="PROSITE" id="PS51755">
    <property type="entry name" value="OMPR_PHOB"/>
    <property type="match status" value="1"/>
</dbReference>
<dbReference type="PRINTS" id="PR00364">
    <property type="entry name" value="DISEASERSIST"/>
</dbReference>
<dbReference type="InterPro" id="IPR027417">
    <property type="entry name" value="P-loop_NTPase"/>
</dbReference>
<dbReference type="SUPFAM" id="SSF52540">
    <property type="entry name" value="P-loop containing nucleoside triphosphate hydrolases"/>
    <property type="match status" value="1"/>
</dbReference>
<sequence>MKFGVLGAVGAWTDDGVRVEIPEAKVRTLLAILLTVPGKVVSADRLIRELWDGDEPPANPNNALQHKVSQLRRVFDAAEPGARKLIAHRPPGYLLDVAEDAVDAGRFRGLLREARATEDPAGRETLLAEALAHWTDPEPGTRWAETAGHVEDARRAVEELAETRLELGRHEDALEAIGRLVTAEPLRPRALAAHMRALAGLGRHGEAADGYSRHRELLAEDSGLDPSPELTELHRAILRQDPALAPAGPPRTNLPAPVGALIGREAELASVHKGLASTRLVTLAGPGGVGKTRLAVEAARAFTDRPVWFLDLATLPTHAGREILTGALAAALGLSGEASADPALALRTGPVLLVVDNCEHVIDAAASVCAHLLAAAPELRVLATSREPLAVAGEAVRQIAPLPPDAAAELFRSRATVPSGTDADRAVASIVTRLDGIPLALELAATRVRTLGLHGLAHRLGDRFTVLTGGPRDAPDRQRTLRAMIDWSWELATVPERTALRRLSVFAGSWTAEAAEAVTGLDLLDVLPRLADRSLVTTVDAPGGTRHRLLETIRAYAAERLDEAGETHQIRLRHLDHHLAEATRHTALPERLTITDTEAADLHAALGNAVAEGDERARVLADALAWPWILRGRYAEAARGLETVLALGEDPKLRVWRTGAGLLAGETTEADLSALAEAVEDKERPWAFWFLAHANRGFGDLDTTAALTDRAIALCEDGSPRRWALAVRATIRRAQGDLAGAEQDAAAAARYAETPGGDPWLKLSATNTLAELAEIRGDHDRAERLHATGLRVAEELGLWVDASFRLSGLGRIALLRGDHATADERHRRAADLARAQGHVVAEEFAEVGLALSARRRGRFAEAETLLSRWVDWLRTVDGEPGLALVLAELGFAAEQRGDTAKALRLHRDGLAAARRIGDPRAVALAVEGLAGAHAADGGHTEAARLLGAATALRESVGAPLPEGERGDVDRIATVIREALGEGRFRAELALAPDPDTVS</sequence>
<feature type="DNA-binding region" description="OmpR/PhoB-type" evidence="3">
    <location>
        <begin position="1"/>
        <end position="97"/>
    </location>
</feature>
<dbReference type="InterPro" id="IPR036388">
    <property type="entry name" value="WH-like_DNA-bd_sf"/>
</dbReference>
<organism evidence="5 6">
    <name type="scientific">Phytomonospora endophytica</name>
    <dbReference type="NCBI Taxonomy" id="714109"/>
    <lineage>
        <taxon>Bacteria</taxon>
        <taxon>Bacillati</taxon>
        <taxon>Actinomycetota</taxon>
        <taxon>Actinomycetes</taxon>
        <taxon>Micromonosporales</taxon>
        <taxon>Micromonosporaceae</taxon>
        <taxon>Phytomonospora</taxon>
    </lineage>
</organism>
<protein>
    <submittedName>
        <fullName evidence="5">Putative ATPase/DNA-binding SARP family transcriptional activator</fullName>
    </submittedName>
</protein>
<dbReference type="Gene3D" id="3.40.50.300">
    <property type="entry name" value="P-loop containing nucleotide triphosphate hydrolases"/>
    <property type="match status" value="1"/>
</dbReference>
<proteinExistence type="inferred from homology"/>
<dbReference type="Pfam" id="PF25872">
    <property type="entry name" value="HTH_77"/>
    <property type="match status" value="1"/>
</dbReference>
<dbReference type="InterPro" id="IPR001867">
    <property type="entry name" value="OmpR/PhoB-type_DNA-bd"/>
</dbReference>
<dbReference type="SMART" id="SM00862">
    <property type="entry name" value="Trans_reg_C"/>
    <property type="match status" value="1"/>
</dbReference>
<dbReference type="Pfam" id="PF03704">
    <property type="entry name" value="BTAD"/>
    <property type="match status" value="1"/>
</dbReference>
<dbReference type="AlphaFoldDB" id="A0A841FHF8"/>
<dbReference type="Pfam" id="PF00486">
    <property type="entry name" value="Trans_reg_C"/>
    <property type="match status" value="1"/>
</dbReference>